<dbReference type="GO" id="GO:0006208">
    <property type="term" value="P:pyrimidine nucleobase catabolic process"/>
    <property type="evidence" value="ECO:0007669"/>
    <property type="project" value="TreeGrafter"/>
</dbReference>
<dbReference type="PANTHER" id="PTHR30466:SF1">
    <property type="entry name" value="FMN REDUCTASE (NADH) RUTF"/>
    <property type="match status" value="1"/>
</dbReference>
<dbReference type="EC" id="1.5.1.42" evidence="3"/>
<dbReference type="SUPFAM" id="SSF50475">
    <property type="entry name" value="FMN-binding split barrel"/>
    <property type="match status" value="1"/>
</dbReference>
<evidence type="ECO:0000256" key="1">
    <source>
        <dbReference type="ARBA" id="ARBA00023002"/>
    </source>
</evidence>
<dbReference type="InterPro" id="IPR012349">
    <property type="entry name" value="Split_barrel_FMN-bd"/>
</dbReference>
<dbReference type="InterPro" id="IPR002563">
    <property type="entry name" value="Flavin_Rdtase-like_dom"/>
</dbReference>
<name>A0A2C9D800_9HYPH</name>
<reference evidence="4" key="1">
    <citation type="submission" date="2017-09" db="EMBL/GenBank/DDBJ databases">
        <title>Genome sequence of Nannocystis excedens DSM 71.</title>
        <authorList>
            <person name="Blom J."/>
        </authorList>
    </citation>
    <scope>NUCLEOTIDE SEQUENCE [LARGE SCALE GENOMIC DNA]</scope>
    <source>
        <strain evidence="4">type strain: E19</strain>
    </source>
</reference>
<feature type="domain" description="Flavin reductase like" evidence="2">
    <location>
        <begin position="37"/>
        <end position="183"/>
    </location>
</feature>
<dbReference type="Proteomes" id="UP000223606">
    <property type="component" value="Chromosome 1"/>
</dbReference>
<dbReference type="Pfam" id="PF01613">
    <property type="entry name" value="Flavin_Reduct"/>
    <property type="match status" value="1"/>
</dbReference>
<dbReference type="PANTHER" id="PTHR30466">
    <property type="entry name" value="FLAVIN REDUCTASE"/>
    <property type="match status" value="1"/>
</dbReference>
<gene>
    <name evidence="3" type="primary">rutF_2</name>
    <name evidence="3" type="ORF">HDIA_2124</name>
</gene>
<sequence length="185" mass="19302">MALADHASDTMTALATASEDDVFAIPTVEKQVYRDGMARLAAAVNIITSTGEGGWVGFTASAVTSVTDSPATLLVCVNKGVQAHATLSANRILCVNTVAGPHEDLAMAFAGGSKDMATRFAGAEWTTMVTGAPVLEGAAVAFDCRVSNIMSGASHDVFFCEVLAVRHSPEADALVYHARKFHRLS</sequence>
<organism evidence="3 4">
    <name type="scientific">Hartmannibacter diazotrophicus</name>
    <dbReference type="NCBI Taxonomy" id="1482074"/>
    <lineage>
        <taxon>Bacteria</taxon>
        <taxon>Pseudomonadati</taxon>
        <taxon>Pseudomonadota</taxon>
        <taxon>Alphaproteobacteria</taxon>
        <taxon>Hyphomicrobiales</taxon>
        <taxon>Pleomorphomonadaceae</taxon>
        <taxon>Hartmannibacter</taxon>
    </lineage>
</organism>
<evidence type="ECO:0000313" key="4">
    <source>
        <dbReference type="Proteomes" id="UP000223606"/>
    </source>
</evidence>
<evidence type="ECO:0000313" key="3">
    <source>
        <dbReference type="EMBL" id="SON55665.1"/>
    </source>
</evidence>
<proteinExistence type="predicted"/>
<dbReference type="AlphaFoldDB" id="A0A2C9D800"/>
<dbReference type="InterPro" id="IPR050268">
    <property type="entry name" value="NADH-dep_flavin_reductase"/>
</dbReference>
<dbReference type="Gene3D" id="2.30.110.10">
    <property type="entry name" value="Electron Transport, Fmn-binding Protein, Chain A"/>
    <property type="match status" value="1"/>
</dbReference>
<evidence type="ECO:0000259" key="2">
    <source>
        <dbReference type="SMART" id="SM00903"/>
    </source>
</evidence>
<keyword evidence="1 3" id="KW-0560">Oxidoreductase</keyword>
<dbReference type="RefSeq" id="WP_245884234.1">
    <property type="nucleotide sequence ID" value="NZ_LT960614.1"/>
</dbReference>
<keyword evidence="4" id="KW-1185">Reference proteome</keyword>
<dbReference type="GO" id="GO:0010181">
    <property type="term" value="F:FMN binding"/>
    <property type="evidence" value="ECO:0007669"/>
    <property type="project" value="InterPro"/>
</dbReference>
<protein>
    <submittedName>
        <fullName evidence="3">FMN reductase (NADH) RutF</fullName>
        <ecNumber evidence="3">1.5.1.42</ecNumber>
    </submittedName>
</protein>
<dbReference type="SMART" id="SM00903">
    <property type="entry name" value="Flavin_Reduct"/>
    <property type="match status" value="1"/>
</dbReference>
<dbReference type="GO" id="GO:0052874">
    <property type="term" value="F:FMN reductase (NADH) activity"/>
    <property type="evidence" value="ECO:0007669"/>
    <property type="project" value="UniProtKB-EC"/>
</dbReference>
<dbReference type="KEGG" id="hdi:HDIA_2124"/>
<dbReference type="GO" id="GO:0042602">
    <property type="term" value="F:riboflavin reductase (NADPH) activity"/>
    <property type="evidence" value="ECO:0007669"/>
    <property type="project" value="TreeGrafter"/>
</dbReference>
<accession>A0A2C9D800</accession>
<dbReference type="EMBL" id="LT960614">
    <property type="protein sequence ID" value="SON55665.1"/>
    <property type="molecule type" value="Genomic_DNA"/>
</dbReference>